<reference evidence="1 2" key="1">
    <citation type="journal article" date="2015" name="Nature">
        <title>rRNA introns, odd ribosomes, and small enigmatic genomes across a large radiation of phyla.</title>
        <authorList>
            <person name="Brown C.T."/>
            <person name="Hug L.A."/>
            <person name="Thomas B.C."/>
            <person name="Sharon I."/>
            <person name="Castelle C.J."/>
            <person name="Singh A."/>
            <person name="Wilkins M.J."/>
            <person name="Williams K.H."/>
            <person name="Banfield J.F."/>
        </authorList>
    </citation>
    <scope>NUCLEOTIDE SEQUENCE [LARGE SCALE GENOMIC DNA]</scope>
</reference>
<organism evidence="1 2">
    <name type="scientific">Candidatus Woesebacteria bacterium GW2011_GWB1_38_8</name>
    <dbReference type="NCBI Taxonomy" id="1618570"/>
    <lineage>
        <taxon>Bacteria</taxon>
        <taxon>Candidatus Woeseibacteriota</taxon>
    </lineage>
</organism>
<protein>
    <submittedName>
        <fullName evidence="1">Uncharacterized protein</fullName>
    </submittedName>
</protein>
<sequence>MLGKQNFVKDAPCIRKERPLLTYCVQAYILHLIAYI</sequence>
<dbReference type="EMBL" id="LBVL01000021">
    <property type="protein sequence ID" value="KKQ84226.1"/>
    <property type="molecule type" value="Genomic_DNA"/>
</dbReference>
<dbReference type="Proteomes" id="UP000034081">
    <property type="component" value="Unassembled WGS sequence"/>
</dbReference>
<gene>
    <name evidence="1" type="ORF">UT08_C0021G0008</name>
</gene>
<name>A0A0G0P4J7_9BACT</name>
<accession>A0A0G0P4J7</accession>
<evidence type="ECO:0000313" key="1">
    <source>
        <dbReference type="EMBL" id="KKQ84226.1"/>
    </source>
</evidence>
<dbReference type="STRING" id="1618570.UT08_C0021G0008"/>
<evidence type="ECO:0000313" key="2">
    <source>
        <dbReference type="Proteomes" id="UP000034081"/>
    </source>
</evidence>
<comment type="caution">
    <text evidence="1">The sequence shown here is derived from an EMBL/GenBank/DDBJ whole genome shotgun (WGS) entry which is preliminary data.</text>
</comment>
<proteinExistence type="predicted"/>
<dbReference type="AlphaFoldDB" id="A0A0G0P4J7"/>